<keyword evidence="1" id="KW-0472">Membrane</keyword>
<evidence type="ECO:0000256" key="1">
    <source>
        <dbReference type="SAM" id="Phobius"/>
    </source>
</evidence>
<dbReference type="EMBL" id="JAUSVY010000002">
    <property type="protein sequence ID" value="MDQ0503973.1"/>
    <property type="molecule type" value="Genomic_DNA"/>
</dbReference>
<dbReference type="PANTHER" id="PTHR38602">
    <property type="entry name" value="INNER MEMBRANE PROTEIN-RELATED"/>
    <property type="match status" value="1"/>
</dbReference>
<dbReference type="PANTHER" id="PTHR38602:SF1">
    <property type="entry name" value="INNER MEMBRANE PROTEIN"/>
    <property type="match status" value="1"/>
</dbReference>
<dbReference type="RefSeq" id="WP_237346951.1">
    <property type="nucleotide sequence ID" value="NZ_JABWGX010000025.1"/>
</dbReference>
<evidence type="ECO:0000313" key="2">
    <source>
        <dbReference type="EMBL" id="MDQ0503973.1"/>
    </source>
</evidence>
<feature type="transmembrane region" description="Helical" evidence="1">
    <location>
        <begin position="44"/>
        <end position="63"/>
    </location>
</feature>
<sequence length="64" mass="6702">MTDLIAALGLMLAIEGLCLAAFPEVWRRAMRAVLEAPETPMRVAGLAVGAAGVLAIFLVRSGLH</sequence>
<protein>
    <submittedName>
        <fullName evidence="2">Uncharacterized protein YjeT (DUF2065 family)</fullName>
    </submittedName>
</protein>
<keyword evidence="1" id="KW-1133">Transmembrane helix</keyword>
<accession>A0ABU0LA24</accession>
<evidence type="ECO:0000313" key="3">
    <source>
        <dbReference type="Proteomes" id="UP001241747"/>
    </source>
</evidence>
<dbReference type="Pfam" id="PF09838">
    <property type="entry name" value="DUF2065"/>
    <property type="match status" value="1"/>
</dbReference>
<gene>
    <name evidence="2" type="ORF">QOZ94_000747</name>
</gene>
<proteinExistence type="predicted"/>
<dbReference type="InterPro" id="IPR019201">
    <property type="entry name" value="DUF2065"/>
</dbReference>
<organism evidence="2 3">
    <name type="scientific">Xanthobacter agilis</name>
    <dbReference type="NCBI Taxonomy" id="47492"/>
    <lineage>
        <taxon>Bacteria</taxon>
        <taxon>Pseudomonadati</taxon>
        <taxon>Pseudomonadota</taxon>
        <taxon>Alphaproteobacteria</taxon>
        <taxon>Hyphomicrobiales</taxon>
        <taxon>Xanthobacteraceae</taxon>
        <taxon>Xanthobacter</taxon>
    </lineage>
</organism>
<name>A0ABU0LA24_XANAG</name>
<keyword evidence="3" id="KW-1185">Reference proteome</keyword>
<dbReference type="Proteomes" id="UP001241747">
    <property type="component" value="Unassembled WGS sequence"/>
</dbReference>
<keyword evidence="1" id="KW-0812">Transmembrane</keyword>
<reference evidence="2 3" key="1">
    <citation type="submission" date="2023-07" db="EMBL/GenBank/DDBJ databases">
        <title>Genomic Encyclopedia of Type Strains, Phase IV (KMG-IV): sequencing the most valuable type-strain genomes for metagenomic binning, comparative biology and taxonomic classification.</title>
        <authorList>
            <person name="Goeker M."/>
        </authorList>
    </citation>
    <scope>NUCLEOTIDE SEQUENCE [LARGE SCALE GENOMIC DNA]</scope>
    <source>
        <strain evidence="2 3">DSM 3770</strain>
    </source>
</reference>
<comment type="caution">
    <text evidence="2">The sequence shown here is derived from an EMBL/GenBank/DDBJ whole genome shotgun (WGS) entry which is preliminary data.</text>
</comment>